<dbReference type="Proteomes" id="UP000199546">
    <property type="component" value="Unassembled WGS sequence"/>
</dbReference>
<keyword evidence="1" id="KW-0238">DNA-binding</keyword>
<organism evidence="4 5">
    <name type="scientific">Geodermatophilus amargosae</name>
    <dbReference type="NCBI Taxonomy" id="1296565"/>
    <lineage>
        <taxon>Bacteria</taxon>
        <taxon>Bacillati</taxon>
        <taxon>Actinomycetota</taxon>
        <taxon>Actinomycetes</taxon>
        <taxon>Geodermatophilales</taxon>
        <taxon>Geodermatophilaceae</taxon>
        <taxon>Geodermatophilus</taxon>
    </lineage>
</organism>
<dbReference type="InterPro" id="IPR055370">
    <property type="entry name" value="Lsr2_DNA-bd"/>
</dbReference>
<dbReference type="InterPro" id="IPR036625">
    <property type="entry name" value="E3-bd_dom_sf"/>
</dbReference>
<reference evidence="5" key="1">
    <citation type="submission" date="2016-10" db="EMBL/GenBank/DDBJ databases">
        <authorList>
            <person name="Varghese N."/>
            <person name="Submissions S."/>
        </authorList>
    </citation>
    <scope>NUCLEOTIDE SEQUENCE [LARGE SCALE GENOMIC DNA]</scope>
    <source>
        <strain evidence="5">DSM 46136</strain>
    </source>
</reference>
<evidence type="ECO:0000259" key="3">
    <source>
        <dbReference type="Pfam" id="PF23359"/>
    </source>
</evidence>
<protein>
    <submittedName>
        <fullName evidence="4">Lsr2 protein</fullName>
    </submittedName>
</protein>
<dbReference type="InterPro" id="IPR042261">
    <property type="entry name" value="Lsr2-like_dimerization"/>
</dbReference>
<sequence>MATKTVVTMHDDLTDEPADTTMSFGLDGRDYEIDLTDANAEELRKALDKYVEAGRKVGGVRGRRRGSSSVADVDPKAVRAWAAAKGYEVSNRGRVPAAVIEAYRAAGN</sequence>
<dbReference type="Gene3D" id="3.30.60.230">
    <property type="entry name" value="Lsr2, dimerization domain"/>
    <property type="match status" value="1"/>
</dbReference>
<dbReference type="Pfam" id="PF11774">
    <property type="entry name" value="Lsr2"/>
    <property type="match status" value="1"/>
</dbReference>
<keyword evidence="5" id="KW-1185">Reference proteome</keyword>
<gene>
    <name evidence="4" type="ORF">SAMN05660657_05550</name>
</gene>
<dbReference type="InterPro" id="IPR024412">
    <property type="entry name" value="Lsr2_dim_dom"/>
</dbReference>
<feature type="domain" description="Lsr2 DNA-binding" evidence="3">
    <location>
        <begin position="73"/>
        <end position="106"/>
    </location>
</feature>
<name>A0A1I7DAM1_9ACTN</name>
<dbReference type="EMBL" id="FPBA01000043">
    <property type="protein sequence ID" value="SFU08719.1"/>
    <property type="molecule type" value="Genomic_DNA"/>
</dbReference>
<evidence type="ECO:0000259" key="2">
    <source>
        <dbReference type="Pfam" id="PF11774"/>
    </source>
</evidence>
<dbReference type="STRING" id="1296565.SAMN05660657_05550"/>
<evidence type="ECO:0000313" key="4">
    <source>
        <dbReference type="EMBL" id="SFU08719.1"/>
    </source>
</evidence>
<dbReference type="GO" id="GO:0016746">
    <property type="term" value="F:acyltransferase activity"/>
    <property type="evidence" value="ECO:0007669"/>
    <property type="project" value="InterPro"/>
</dbReference>
<dbReference type="OrthoDB" id="4113332at2"/>
<accession>A0A1I7DAM1</accession>
<evidence type="ECO:0000256" key="1">
    <source>
        <dbReference type="ARBA" id="ARBA00023125"/>
    </source>
</evidence>
<dbReference type="Gene3D" id="4.10.320.10">
    <property type="entry name" value="E3-binding domain"/>
    <property type="match status" value="1"/>
</dbReference>
<proteinExistence type="predicted"/>
<dbReference type="GO" id="GO:0003677">
    <property type="term" value="F:DNA binding"/>
    <property type="evidence" value="ECO:0007669"/>
    <property type="project" value="UniProtKB-KW"/>
</dbReference>
<dbReference type="RefSeq" id="WP_093584994.1">
    <property type="nucleotide sequence ID" value="NZ_FPBA01000043.1"/>
</dbReference>
<dbReference type="Pfam" id="PF23359">
    <property type="entry name" value="Lsr2_DNA-bd"/>
    <property type="match status" value="1"/>
</dbReference>
<dbReference type="AlphaFoldDB" id="A0A1I7DAM1"/>
<feature type="domain" description="Lsr2 dimerization" evidence="2">
    <location>
        <begin position="1"/>
        <end position="58"/>
    </location>
</feature>
<evidence type="ECO:0000313" key="5">
    <source>
        <dbReference type="Proteomes" id="UP000199546"/>
    </source>
</evidence>